<proteinExistence type="predicted"/>
<sequence>MDGWTDGHVGLISSALGQIQRSSSSPAGESLTTTGLAAILSSPDAGGIGLSAADSIGSGSTTTTTTGIGEAQTIIDVQEGDRVKLECRFSAELAQKASTLYWIRTNRNGHDNVAIGETPYQAKYR</sequence>
<name>A0A553PJB0_TIGCA</name>
<reference evidence="1 2" key="1">
    <citation type="journal article" date="2018" name="Nat. Ecol. Evol.">
        <title>Genomic signatures of mitonuclear coevolution across populations of Tigriopus californicus.</title>
        <authorList>
            <person name="Barreto F.S."/>
            <person name="Watson E.T."/>
            <person name="Lima T.G."/>
            <person name="Willett C.S."/>
            <person name="Edmands S."/>
            <person name="Li W."/>
            <person name="Burton R.S."/>
        </authorList>
    </citation>
    <scope>NUCLEOTIDE SEQUENCE [LARGE SCALE GENOMIC DNA]</scope>
    <source>
        <strain evidence="1 2">San Diego</strain>
    </source>
</reference>
<protein>
    <recommendedName>
        <fullName evidence="3">Ig-like domain-containing protein</fullName>
    </recommendedName>
</protein>
<evidence type="ECO:0008006" key="3">
    <source>
        <dbReference type="Google" id="ProtNLM"/>
    </source>
</evidence>
<dbReference type="AlphaFoldDB" id="A0A553PJB0"/>
<dbReference type="Proteomes" id="UP000318571">
    <property type="component" value="Chromosome 11"/>
</dbReference>
<organism evidence="1 2">
    <name type="scientific">Tigriopus californicus</name>
    <name type="common">Marine copepod</name>
    <dbReference type="NCBI Taxonomy" id="6832"/>
    <lineage>
        <taxon>Eukaryota</taxon>
        <taxon>Metazoa</taxon>
        <taxon>Ecdysozoa</taxon>
        <taxon>Arthropoda</taxon>
        <taxon>Crustacea</taxon>
        <taxon>Multicrustacea</taxon>
        <taxon>Hexanauplia</taxon>
        <taxon>Copepoda</taxon>
        <taxon>Harpacticoida</taxon>
        <taxon>Harpacticidae</taxon>
        <taxon>Tigriopus</taxon>
    </lineage>
</organism>
<dbReference type="EMBL" id="VCGU01000003">
    <property type="protein sequence ID" value="TRY77780.1"/>
    <property type="molecule type" value="Genomic_DNA"/>
</dbReference>
<gene>
    <name evidence="1" type="ORF">TCAL_01680</name>
</gene>
<accession>A0A553PJB0</accession>
<comment type="caution">
    <text evidence="1">The sequence shown here is derived from an EMBL/GenBank/DDBJ whole genome shotgun (WGS) entry which is preliminary data.</text>
</comment>
<evidence type="ECO:0000313" key="2">
    <source>
        <dbReference type="Proteomes" id="UP000318571"/>
    </source>
</evidence>
<keyword evidence="2" id="KW-1185">Reference proteome</keyword>
<evidence type="ECO:0000313" key="1">
    <source>
        <dbReference type="EMBL" id="TRY77780.1"/>
    </source>
</evidence>